<evidence type="ECO:0000313" key="2">
    <source>
        <dbReference type="Proteomes" id="UP001151760"/>
    </source>
</evidence>
<name>A0ABQ4WXX7_9ASTR</name>
<sequence>MDKGVKMYKELRLTGWCYGFFYVVKVRFFFALHEVVPDTFGLMEVVLLLGKKACSGNICSVDRVRSNMDPLEEYTYNRIWHAFDKCQIGDAVREK</sequence>
<evidence type="ECO:0000313" key="1">
    <source>
        <dbReference type="EMBL" id="GJS57756.1"/>
    </source>
</evidence>
<comment type="caution">
    <text evidence="1">The sequence shown here is derived from an EMBL/GenBank/DDBJ whole genome shotgun (WGS) entry which is preliminary data.</text>
</comment>
<organism evidence="1 2">
    <name type="scientific">Tanacetum coccineum</name>
    <dbReference type="NCBI Taxonomy" id="301880"/>
    <lineage>
        <taxon>Eukaryota</taxon>
        <taxon>Viridiplantae</taxon>
        <taxon>Streptophyta</taxon>
        <taxon>Embryophyta</taxon>
        <taxon>Tracheophyta</taxon>
        <taxon>Spermatophyta</taxon>
        <taxon>Magnoliopsida</taxon>
        <taxon>eudicotyledons</taxon>
        <taxon>Gunneridae</taxon>
        <taxon>Pentapetalae</taxon>
        <taxon>asterids</taxon>
        <taxon>campanulids</taxon>
        <taxon>Asterales</taxon>
        <taxon>Asteraceae</taxon>
        <taxon>Asteroideae</taxon>
        <taxon>Anthemideae</taxon>
        <taxon>Anthemidinae</taxon>
        <taxon>Tanacetum</taxon>
    </lineage>
</organism>
<accession>A0ABQ4WXX7</accession>
<protein>
    <submittedName>
        <fullName evidence="1">Uncharacterized protein</fullName>
    </submittedName>
</protein>
<reference evidence="1" key="2">
    <citation type="submission" date="2022-01" db="EMBL/GenBank/DDBJ databases">
        <authorList>
            <person name="Yamashiro T."/>
            <person name="Shiraishi A."/>
            <person name="Satake H."/>
            <person name="Nakayama K."/>
        </authorList>
    </citation>
    <scope>NUCLEOTIDE SEQUENCE</scope>
</reference>
<reference evidence="1" key="1">
    <citation type="journal article" date="2022" name="Int. J. Mol. Sci.">
        <title>Draft Genome of Tanacetum Coccineum: Genomic Comparison of Closely Related Tanacetum-Family Plants.</title>
        <authorList>
            <person name="Yamashiro T."/>
            <person name="Shiraishi A."/>
            <person name="Nakayama K."/>
            <person name="Satake H."/>
        </authorList>
    </citation>
    <scope>NUCLEOTIDE SEQUENCE</scope>
</reference>
<keyword evidence="2" id="KW-1185">Reference proteome</keyword>
<proteinExistence type="predicted"/>
<dbReference type="EMBL" id="BQNB010009030">
    <property type="protein sequence ID" value="GJS57756.1"/>
    <property type="molecule type" value="Genomic_DNA"/>
</dbReference>
<dbReference type="Proteomes" id="UP001151760">
    <property type="component" value="Unassembled WGS sequence"/>
</dbReference>
<gene>
    <name evidence="1" type="ORF">Tco_0652540</name>
</gene>